<comment type="caution">
    <text evidence="4">The sequence shown here is derived from an EMBL/GenBank/DDBJ whole genome shotgun (WGS) entry which is preliminary data.</text>
</comment>
<proteinExistence type="inferred from homology"/>
<feature type="transmembrane region" description="Helical" evidence="3">
    <location>
        <begin position="35"/>
        <end position="57"/>
    </location>
</feature>
<dbReference type="Pfam" id="PF00893">
    <property type="entry name" value="Multi_Drug_Res"/>
    <property type="match status" value="1"/>
</dbReference>
<dbReference type="EMBL" id="JAUHPV010000008">
    <property type="protein sequence ID" value="MDN4473806.1"/>
    <property type="molecule type" value="Genomic_DNA"/>
</dbReference>
<accession>A0ABT8G3T4</accession>
<name>A0ABT8G3T4_9MICO</name>
<evidence type="ECO:0000256" key="1">
    <source>
        <dbReference type="RuleBase" id="RU003942"/>
    </source>
</evidence>
<dbReference type="InterPro" id="IPR045324">
    <property type="entry name" value="Small_multidrug_res"/>
</dbReference>
<sequence length="146" mass="15001">MTSTNADVPVPPVGQADHGSSAASGRSARSRSRGLAWLLLIVSALLELVWATGLAASEGFSQPIPAVVFVIALIASAAALAYAIRTVRVVAGFVWWGVISALMTGIWALLTGVNIASVVSVAVLAVVLGLALGLHLLFQRRTQATS</sequence>
<feature type="region of interest" description="Disordered" evidence="2">
    <location>
        <begin position="1"/>
        <end position="26"/>
    </location>
</feature>
<dbReference type="RefSeq" id="WP_301129687.1">
    <property type="nucleotide sequence ID" value="NZ_JAUHPV010000008.1"/>
</dbReference>
<gene>
    <name evidence="4" type="ORF">QQX04_12445</name>
</gene>
<feature type="transmembrane region" description="Helical" evidence="3">
    <location>
        <begin position="89"/>
        <end position="109"/>
    </location>
</feature>
<dbReference type="Proteomes" id="UP001172738">
    <property type="component" value="Unassembled WGS sequence"/>
</dbReference>
<keyword evidence="5" id="KW-1185">Reference proteome</keyword>
<comment type="similarity">
    <text evidence="1">Belongs to the drug/metabolite transporter (DMT) superfamily. Small multidrug resistance (SMR) (TC 2.A.7.1) family.</text>
</comment>
<organism evidence="4 5">
    <name type="scientific">Demequina zhanjiangensis</name>
    <dbReference type="NCBI Taxonomy" id="3051659"/>
    <lineage>
        <taxon>Bacteria</taxon>
        <taxon>Bacillati</taxon>
        <taxon>Actinomycetota</taxon>
        <taxon>Actinomycetes</taxon>
        <taxon>Micrococcales</taxon>
        <taxon>Demequinaceae</taxon>
        <taxon>Demequina</taxon>
    </lineage>
</organism>
<evidence type="ECO:0000256" key="3">
    <source>
        <dbReference type="SAM" id="Phobius"/>
    </source>
</evidence>
<keyword evidence="3" id="KW-0472">Membrane</keyword>
<keyword evidence="3" id="KW-1133">Transmembrane helix</keyword>
<evidence type="ECO:0000256" key="2">
    <source>
        <dbReference type="SAM" id="MobiDB-lite"/>
    </source>
</evidence>
<protein>
    <submittedName>
        <fullName evidence="4">SMR family transporter</fullName>
    </submittedName>
</protein>
<feature type="transmembrane region" description="Helical" evidence="3">
    <location>
        <begin position="115"/>
        <end position="138"/>
    </location>
</feature>
<evidence type="ECO:0000313" key="5">
    <source>
        <dbReference type="Proteomes" id="UP001172738"/>
    </source>
</evidence>
<reference evidence="4" key="1">
    <citation type="submission" date="2023-06" db="EMBL/GenBank/DDBJ databases">
        <title>SYSU T00b26.</title>
        <authorList>
            <person name="Gao L."/>
            <person name="Fang B.-Z."/>
            <person name="Li W.-J."/>
        </authorList>
    </citation>
    <scope>NUCLEOTIDE SEQUENCE</scope>
    <source>
        <strain evidence="4">SYSU T00b26</strain>
    </source>
</reference>
<evidence type="ECO:0000313" key="4">
    <source>
        <dbReference type="EMBL" id="MDN4473806.1"/>
    </source>
</evidence>
<comment type="subcellular location">
    <subcellularLocation>
        <location evidence="1">Cell membrane</location>
        <topology evidence="1">Multi-pass membrane protein</topology>
    </subcellularLocation>
</comment>
<feature type="transmembrane region" description="Helical" evidence="3">
    <location>
        <begin position="63"/>
        <end position="82"/>
    </location>
</feature>
<keyword evidence="1 3" id="KW-0812">Transmembrane</keyword>